<keyword evidence="3 7" id="KW-0489">Methyltransferase</keyword>
<feature type="binding site" evidence="7 8">
    <location>
        <position position="32"/>
    </location>
    <ligand>
        <name>S-adenosyl-L-methionine</name>
        <dbReference type="ChEBI" id="CHEBI:59789"/>
    </ligand>
</feature>
<protein>
    <recommendedName>
        <fullName evidence="7">Ribosomal RNA small subunit methyltransferase A</fullName>
        <ecNumber evidence="7">2.1.1.182</ecNumber>
    </recommendedName>
    <alternativeName>
        <fullName evidence="7">16S rRNA (adenine(1518)-N(6)/adenine(1519)-N(6))-dimethyltransferase</fullName>
    </alternativeName>
    <alternativeName>
        <fullName evidence="7">16S rRNA dimethyladenosine transferase</fullName>
    </alternativeName>
    <alternativeName>
        <fullName evidence="7">16S rRNA dimethylase</fullName>
    </alternativeName>
    <alternativeName>
        <fullName evidence="7">S-adenosylmethionine-6-N', N'-adenosyl(rRNA) dimethyltransferase</fullName>
    </alternativeName>
</protein>
<feature type="binding site" evidence="7 8">
    <location>
        <position position="57"/>
    </location>
    <ligand>
        <name>S-adenosyl-L-methionine</name>
        <dbReference type="ChEBI" id="CHEBI:59789"/>
    </ligand>
</feature>
<dbReference type="PROSITE" id="PS51689">
    <property type="entry name" value="SAM_RNA_A_N6_MT"/>
    <property type="match status" value="1"/>
</dbReference>
<keyword evidence="4 7" id="KW-0808">Transferase</keyword>
<evidence type="ECO:0000256" key="5">
    <source>
        <dbReference type="ARBA" id="ARBA00022691"/>
    </source>
</evidence>
<dbReference type="FunFam" id="1.10.8.100:FF:000001">
    <property type="entry name" value="Ribosomal RNA small subunit methyltransferase A"/>
    <property type="match status" value="1"/>
</dbReference>
<dbReference type="InterPro" id="IPR029063">
    <property type="entry name" value="SAM-dependent_MTases_sf"/>
</dbReference>
<evidence type="ECO:0000256" key="6">
    <source>
        <dbReference type="ARBA" id="ARBA00022884"/>
    </source>
</evidence>
<dbReference type="EC" id="2.1.1.182" evidence="7"/>
<dbReference type="Proteomes" id="UP000190395">
    <property type="component" value="Unassembled WGS sequence"/>
</dbReference>
<dbReference type="InterPro" id="IPR023165">
    <property type="entry name" value="rRNA_Ade_diMease-like_C"/>
</dbReference>
<feature type="domain" description="Ribosomal RNA adenine methylase transferase N-terminal" evidence="9">
    <location>
        <begin position="37"/>
        <end position="212"/>
    </location>
</feature>
<comment type="function">
    <text evidence="7">Specifically dimethylates two adjacent adenosines (A1518 and A1519) in the loop of a conserved hairpin near the 3'-end of 16S rRNA in the 30S particle. May play a critical role in biogenesis of 30S subunits.</text>
</comment>
<dbReference type="PROSITE" id="PS01131">
    <property type="entry name" value="RRNA_A_DIMETH"/>
    <property type="match status" value="1"/>
</dbReference>
<evidence type="ECO:0000313" key="10">
    <source>
        <dbReference type="EMBL" id="SJZ45436.1"/>
    </source>
</evidence>
<dbReference type="GeneID" id="303366571"/>
<evidence type="ECO:0000313" key="11">
    <source>
        <dbReference type="Proteomes" id="UP000190395"/>
    </source>
</evidence>
<dbReference type="GO" id="GO:0005829">
    <property type="term" value="C:cytosol"/>
    <property type="evidence" value="ECO:0007669"/>
    <property type="project" value="TreeGrafter"/>
</dbReference>
<evidence type="ECO:0000256" key="4">
    <source>
        <dbReference type="ARBA" id="ARBA00022679"/>
    </source>
</evidence>
<dbReference type="Pfam" id="PF00398">
    <property type="entry name" value="RrnaAD"/>
    <property type="match status" value="1"/>
</dbReference>
<dbReference type="InterPro" id="IPR020598">
    <property type="entry name" value="rRNA_Ade_methylase_Trfase_N"/>
</dbReference>
<accession>A0A1T4KSN8</accession>
<dbReference type="NCBIfam" id="TIGR00755">
    <property type="entry name" value="ksgA"/>
    <property type="match status" value="1"/>
</dbReference>
<dbReference type="EMBL" id="FUXC01000001">
    <property type="protein sequence ID" value="SJZ45436.1"/>
    <property type="molecule type" value="Genomic_DNA"/>
</dbReference>
<dbReference type="AlphaFoldDB" id="A0A1T4KSN8"/>
<evidence type="ECO:0000256" key="3">
    <source>
        <dbReference type="ARBA" id="ARBA00022603"/>
    </source>
</evidence>
<dbReference type="InterPro" id="IPR011530">
    <property type="entry name" value="rRNA_adenine_dimethylase"/>
</dbReference>
<dbReference type="GO" id="GO:0003723">
    <property type="term" value="F:RNA binding"/>
    <property type="evidence" value="ECO:0007669"/>
    <property type="project" value="UniProtKB-UniRule"/>
</dbReference>
<dbReference type="SUPFAM" id="SSF53335">
    <property type="entry name" value="S-adenosyl-L-methionine-dependent methyltransferases"/>
    <property type="match status" value="1"/>
</dbReference>
<comment type="subcellular location">
    <subcellularLocation>
        <location evidence="7">Cytoplasm</location>
    </subcellularLocation>
</comment>
<evidence type="ECO:0000259" key="9">
    <source>
        <dbReference type="SMART" id="SM00650"/>
    </source>
</evidence>
<organism evidence="10 11">
    <name type="scientific">Treponema berlinense</name>
    <dbReference type="NCBI Taxonomy" id="225004"/>
    <lineage>
        <taxon>Bacteria</taxon>
        <taxon>Pseudomonadati</taxon>
        <taxon>Spirochaetota</taxon>
        <taxon>Spirochaetia</taxon>
        <taxon>Spirochaetales</taxon>
        <taxon>Treponemataceae</taxon>
        <taxon>Treponema</taxon>
    </lineage>
</organism>
<feature type="binding site" evidence="7 8">
    <location>
        <position position="30"/>
    </location>
    <ligand>
        <name>S-adenosyl-L-methionine</name>
        <dbReference type="ChEBI" id="CHEBI:59789"/>
    </ligand>
</feature>
<dbReference type="SMART" id="SM00650">
    <property type="entry name" value="rADc"/>
    <property type="match status" value="1"/>
</dbReference>
<sequence>MQHPDYNSPIALKNFMDENNMAMQKKFGQNFLVNADARKKLIDVLDVKPGMKVWEVGPGLGSMTSGLLERGVNLTVFEIDHGFARLLTQFFEEYANSGNFSLVEGDVLKTWPKFAKENDIPKRFFGNLPYNVAATIIADTITKGFRFDKAVFTIQKEVGQRMNAKPGTEDYSSFSVLCQWAYDVKPVMDLAGGNFWPVPNVASRAVLMTKKEDFPKCENPELFRKMVRQIFALRRKTLRNNLSRFVKAEICDEALKIAGIEPSIRAENLSVEDLLKLSDALNSVIEKTKME</sequence>
<gene>
    <name evidence="7" type="primary">rsmA</name>
    <name evidence="7" type="synonym">ksgA</name>
    <name evidence="10" type="ORF">SAMN02745152_00294</name>
</gene>
<dbReference type="PANTHER" id="PTHR11727">
    <property type="entry name" value="DIMETHYLADENOSINE TRANSFERASE"/>
    <property type="match status" value="1"/>
</dbReference>
<comment type="similarity">
    <text evidence="7">Belongs to the class I-like SAM-binding methyltransferase superfamily. rRNA adenine N(6)-methyltransferase family. RsmA subfamily.</text>
</comment>
<comment type="catalytic activity">
    <reaction evidence="7">
        <text>adenosine(1518)/adenosine(1519) in 16S rRNA + 4 S-adenosyl-L-methionine = N(6)-dimethyladenosine(1518)/N(6)-dimethyladenosine(1519) in 16S rRNA + 4 S-adenosyl-L-homocysteine + 4 H(+)</text>
        <dbReference type="Rhea" id="RHEA:19609"/>
        <dbReference type="Rhea" id="RHEA-COMP:10232"/>
        <dbReference type="Rhea" id="RHEA-COMP:10233"/>
        <dbReference type="ChEBI" id="CHEBI:15378"/>
        <dbReference type="ChEBI" id="CHEBI:57856"/>
        <dbReference type="ChEBI" id="CHEBI:59789"/>
        <dbReference type="ChEBI" id="CHEBI:74411"/>
        <dbReference type="ChEBI" id="CHEBI:74493"/>
        <dbReference type="EC" id="2.1.1.182"/>
    </reaction>
</comment>
<dbReference type="Gene3D" id="1.10.8.100">
    <property type="entry name" value="Ribosomal RNA adenine dimethylase-like, domain 2"/>
    <property type="match status" value="1"/>
</dbReference>
<dbReference type="HAMAP" id="MF_00607">
    <property type="entry name" value="16SrRNA_methyltr_A"/>
    <property type="match status" value="1"/>
</dbReference>
<keyword evidence="2 7" id="KW-0698">rRNA processing</keyword>
<dbReference type="GO" id="GO:0052908">
    <property type="term" value="F:16S rRNA (adenine(1518)-N(6)/adenine(1519)-N(6))-dimethyltransferase activity"/>
    <property type="evidence" value="ECO:0007669"/>
    <property type="project" value="UniProtKB-EC"/>
</dbReference>
<evidence type="ECO:0000256" key="8">
    <source>
        <dbReference type="PROSITE-ProRule" id="PRU01026"/>
    </source>
</evidence>
<dbReference type="Gene3D" id="3.40.50.150">
    <property type="entry name" value="Vaccinia Virus protein VP39"/>
    <property type="match status" value="1"/>
</dbReference>
<name>A0A1T4KSN8_9SPIR</name>
<keyword evidence="1 7" id="KW-0963">Cytoplasm</keyword>
<evidence type="ECO:0000256" key="7">
    <source>
        <dbReference type="HAMAP-Rule" id="MF_00607"/>
    </source>
</evidence>
<dbReference type="RefSeq" id="WP_078930050.1">
    <property type="nucleotide sequence ID" value="NZ_CAMCOW010000018.1"/>
</dbReference>
<keyword evidence="6 7" id="KW-0694">RNA-binding</keyword>
<dbReference type="InterPro" id="IPR001737">
    <property type="entry name" value="KsgA/Erm"/>
</dbReference>
<feature type="binding site" evidence="7 8">
    <location>
        <position position="127"/>
    </location>
    <ligand>
        <name>S-adenosyl-L-methionine</name>
        <dbReference type="ChEBI" id="CHEBI:59789"/>
    </ligand>
</feature>
<reference evidence="10 11" key="1">
    <citation type="submission" date="2017-02" db="EMBL/GenBank/DDBJ databases">
        <authorList>
            <person name="Peterson S.W."/>
        </authorList>
    </citation>
    <scope>NUCLEOTIDE SEQUENCE [LARGE SCALE GENOMIC DNA]</scope>
    <source>
        <strain evidence="10 11">ATCC BAA-909</strain>
    </source>
</reference>
<evidence type="ECO:0000256" key="2">
    <source>
        <dbReference type="ARBA" id="ARBA00022552"/>
    </source>
</evidence>
<keyword evidence="5 7" id="KW-0949">S-adenosyl-L-methionine</keyword>
<dbReference type="STRING" id="225004.SAMN02745152_00294"/>
<feature type="binding site" evidence="7 8">
    <location>
        <position position="106"/>
    </location>
    <ligand>
        <name>S-adenosyl-L-methionine</name>
        <dbReference type="ChEBI" id="CHEBI:59789"/>
    </ligand>
</feature>
<dbReference type="PANTHER" id="PTHR11727:SF7">
    <property type="entry name" value="DIMETHYLADENOSINE TRANSFERASE-RELATED"/>
    <property type="match status" value="1"/>
</dbReference>
<feature type="binding site" evidence="7 8">
    <location>
        <position position="78"/>
    </location>
    <ligand>
        <name>S-adenosyl-L-methionine</name>
        <dbReference type="ChEBI" id="CHEBI:59789"/>
    </ligand>
</feature>
<keyword evidence="11" id="KW-1185">Reference proteome</keyword>
<evidence type="ECO:0000256" key="1">
    <source>
        <dbReference type="ARBA" id="ARBA00022490"/>
    </source>
</evidence>
<proteinExistence type="inferred from homology"/>
<dbReference type="OrthoDB" id="9814755at2"/>
<dbReference type="InterPro" id="IPR020596">
    <property type="entry name" value="rRNA_Ade_Mease_Trfase_CS"/>
</dbReference>